<dbReference type="PANTHER" id="PTHR10614">
    <property type="entry name" value="INSULIN RECEPTOR SUBSTRATE"/>
    <property type="match status" value="1"/>
</dbReference>
<evidence type="ECO:0000256" key="1">
    <source>
        <dbReference type="ARBA" id="ARBA00004514"/>
    </source>
</evidence>
<dbReference type="Pfam" id="PF02174">
    <property type="entry name" value="IRS"/>
    <property type="match status" value="1"/>
</dbReference>
<evidence type="ECO:0000256" key="7">
    <source>
        <dbReference type="ARBA" id="ARBA00023224"/>
    </source>
</evidence>
<dbReference type="InterPro" id="IPR039011">
    <property type="entry name" value="IRS"/>
</dbReference>
<dbReference type="InterPro" id="IPR002404">
    <property type="entry name" value="IRS_PTB"/>
</dbReference>
<dbReference type="FunFam" id="2.30.29.30:FF:000291">
    <property type="entry name" value="insulin receptor substrate 2"/>
    <property type="match status" value="1"/>
</dbReference>
<feature type="compositionally biased region" description="Low complexity" evidence="10">
    <location>
        <begin position="14"/>
        <end position="25"/>
    </location>
</feature>
<feature type="compositionally biased region" description="Gly residues" evidence="10">
    <location>
        <begin position="1235"/>
        <end position="1244"/>
    </location>
</feature>
<feature type="compositionally biased region" description="Low complexity" evidence="10">
    <location>
        <begin position="1065"/>
        <end position="1080"/>
    </location>
</feature>
<sequence>MNGRPGPAGGDGPNLNLNHNNNNNNSGVRKCGYLRKQKHGHKRFFVLRGPGAGGDEAAAAATAGGGPAPQPPRLEYYESEKKWRSKAGAPKRVIALDCCLNINKRADAKHKYLIALYTKDEYFAVAAENEQEQEGWYRALTDLVSEGRASAGDAPPAAAAAPSASCSASLPGALGGSAGAAVAAAADDSYGLVAPATAAYREVWQVNLKPKGLGQSKNLTGVYRLCLSARTIGFVKLNCEQPSVTLQLMNIRRCGHSDSFFFIEVGRSAVTGPGELWMQADDSVVAQNIHETILEAMKALKELFEFRPRSKSQSSGSSATHPISVPGARRHHHLVNLPPSQTGLVRRSRTDSLAATPPAAKCNSCRVRTASEGDGGVAAGAGAAGGRPVSVAGSPLSPGPVRAPLSRSHTLSGGCGGRASKVTLAPAGGALQHSRSMSMPVAHSPPAAATSPGSLSSSSGHGSGSYPPPPGPHPHMQHPLHPQRPSSGSASASGSPSDPGFMSLDEYGSSPGDLRAFCSLRSNTPESIAETPPARDGSGGELYGYMTMDRPLSHCGRPYRRVSGDGAQDLDRGLRKRTYSLTTPARQRPVPQPSSASLDEYTLMRATFSGSSGRLCPSCPASSPKVAYHPYPEDYGDIEIGSHRSSSSNLGTDDGYMPMTPGVALAGGGGSCKSDDYMPMSPTSVSAPKQILQPRAAVAALPPTGAAGPTPASAASRAFPGSGGGYKTNSPAESSPEDSGYMRMWCGGSKLSVESAADGRLLPNGDYLNMSPGDAGASGTPPDFFSAALHAGGGGGGGEMLRGVPGYCYSSLPRSYKAVYTCNGDNDQYVLMSSPVGRILEEERLESTAGPGSTQPAGAFAAGAGGGGGHPQPPHPAVPSPGRPGGSGSGRLEGFLGQRCRATRPTRLSLEGLQTLPRMHEYPLPPEPKSPGEYINIDFGEAGARLSPPAPPLLASAASSSSLLSAGSPASSLGSGTPGTSGDSRQRSPLSDYMNLDFSSPKSPQPGGQAGDPVGSLDALLSPEASAYPPLPPRPAAPSSALQPAPPPPPPGELYRLPPAPPSQGPGTASSPSSGAGDSGDYTEMAFGVAATPPQPIAAPPKPDGARVSSPVSGLKRLSLMDQVSGVEAFLQASQPPDPHRGAKVIRANPQGGRRRHSSETFSSTTTVTPVSPSFAHNPKRHNSASVENVSLRKSGEGGGGSVLGGGDEPPTSPRQLPPPLHPQARPWTPSQPGGLVGCPGGSGSPMRRETSAGFQNGLNYIAIDVRDEPGLSPSLQQHPQTGDKSAWGRTRSLGGLIGAVGAGSTGGVCVGPGPGALPSASTYASLDFLTHHLKEATVVKDQTRYYYKDPCVVNRVKTGSADMVAVNEEMTGKSKLRSESPMAVRDEVHSDAFRLPSGSGFFLVASIDTGLTLVQPFSVLTRSKLFQRGSVVHSRQCRNGSRLDLQNPMTGPLSKSLNRIRSRSSRPLASPDTVIPLVAFPNCLFPPATLYTIHEKQLH</sequence>
<evidence type="ECO:0000313" key="14">
    <source>
        <dbReference type="Proteomes" id="UP000308365"/>
    </source>
</evidence>
<dbReference type="CDD" id="cd01204">
    <property type="entry name" value="PTB_IRS"/>
    <property type="match status" value="1"/>
</dbReference>
<dbReference type="InterPro" id="IPR011993">
    <property type="entry name" value="PH-like_dom_sf"/>
</dbReference>
<feature type="compositionally biased region" description="Low complexity" evidence="10">
    <location>
        <begin position="485"/>
        <end position="497"/>
    </location>
</feature>
<feature type="region of interest" description="Disordered" evidence="10">
    <location>
        <begin position="963"/>
        <end position="1111"/>
    </location>
</feature>
<feature type="compositionally biased region" description="Low complexity" evidence="10">
    <location>
        <begin position="1019"/>
        <end position="1028"/>
    </location>
</feature>
<evidence type="ECO:0000256" key="3">
    <source>
        <dbReference type="ARBA" id="ARBA00022490"/>
    </source>
</evidence>
<dbReference type="Gene3D" id="2.30.29.30">
    <property type="entry name" value="Pleckstrin-homology domain (PH domain)/Phosphotyrosine-binding domain (PTB)"/>
    <property type="match status" value="2"/>
</dbReference>
<feature type="region of interest" description="Disordered" evidence="10">
    <location>
        <begin position="1449"/>
        <end position="1469"/>
    </location>
</feature>
<dbReference type="PRINTS" id="PR00628">
    <property type="entry name" value="INSULINRSI"/>
</dbReference>
<feature type="compositionally biased region" description="Polar residues" evidence="10">
    <location>
        <begin position="1449"/>
        <end position="1458"/>
    </location>
</feature>
<keyword evidence="7" id="KW-0807">Transducer</keyword>
<dbReference type="CDD" id="cd01257">
    <property type="entry name" value="PH_IRS"/>
    <property type="match status" value="1"/>
</dbReference>
<feature type="region of interest" description="Disordered" evidence="10">
    <location>
        <begin position="704"/>
        <end position="738"/>
    </location>
</feature>
<feature type="non-terminal residue" evidence="13">
    <location>
        <position position="1500"/>
    </location>
</feature>
<feature type="region of interest" description="Disordered" evidence="10">
    <location>
        <begin position="309"/>
        <end position="361"/>
    </location>
</feature>
<dbReference type="Proteomes" id="UP000308365">
    <property type="component" value="Unassembled WGS sequence"/>
</dbReference>
<comment type="subcellular location">
    <subcellularLocation>
        <location evidence="1">Cytoplasm</location>
        <location evidence="1">Cytosol</location>
    </subcellularLocation>
</comment>
<evidence type="ECO:0000259" key="12">
    <source>
        <dbReference type="PROSITE" id="PS51064"/>
    </source>
</evidence>
<feature type="region of interest" description="Disordered" evidence="10">
    <location>
        <begin position="845"/>
        <end position="936"/>
    </location>
</feature>
<feature type="compositionally biased region" description="Pro residues" evidence="10">
    <location>
        <begin position="871"/>
        <end position="882"/>
    </location>
</feature>
<dbReference type="GO" id="GO:0005886">
    <property type="term" value="C:plasma membrane"/>
    <property type="evidence" value="ECO:0007669"/>
    <property type="project" value="TreeGrafter"/>
</dbReference>
<keyword evidence="2" id="KW-0488">Methylation</keyword>
<dbReference type="GO" id="GO:0043548">
    <property type="term" value="F:phosphatidylinositol 3-kinase binding"/>
    <property type="evidence" value="ECO:0007669"/>
    <property type="project" value="TreeGrafter"/>
</dbReference>
<reference evidence="14" key="1">
    <citation type="journal article" date="2019" name="IScience">
        <title>Narwhal Genome Reveals Long-Term Low Genetic Diversity despite Current Large Abundance Size.</title>
        <authorList>
            <person name="Westbury M.V."/>
            <person name="Petersen B."/>
            <person name="Garde E."/>
            <person name="Heide-Jorgensen M.P."/>
            <person name="Lorenzen E.D."/>
        </authorList>
    </citation>
    <scope>NUCLEOTIDE SEQUENCE [LARGE SCALE GENOMIC DNA]</scope>
</reference>
<evidence type="ECO:0000256" key="9">
    <source>
        <dbReference type="ARBA" id="ARBA00068176"/>
    </source>
</evidence>
<dbReference type="SMART" id="SM00310">
    <property type="entry name" value="PTBI"/>
    <property type="match status" value="1"/>
</dbReference>
<dbReference type="InterPro" id="IPR001849">
    <property type="entry name" value="PH_domain"/>
</dbReference>
<evidence type="ECO:0000256" key="5">
    <source>
        <dbReference type="ARBA" id="ARBA00022553"/>
    </source>
</evidence>
<dbReference type="SMART" id="SM01244">
    <property type="entry name" value="IRS"/>
    <property type="match status" value="1"/>
</dbReference>
<dbReference type="GO" id="GO:0005158">
    <property type="term" value="F:insulin receptor binding"/>
    <property type="evidence" value="ECO:0007669"/>
    <property type="project" value="InterPro"/>
</dbReference>
<feature type="compositionally biased region" description="Pro residues" evidence="10">
    <location>
        <begin position="1093"/>
        <end position="1103"/>
    </location>
</feature>
<dbReference type="GO" id="GO:0051050">
    <property type="term" value="P:positive regulation of transport"/>
    <property type="evidence" value="ECO:0007669"/>
    <property type="project" value="UniProtKB-ARBA"/>
</dbReference>
<accession>A0A4U1FTF1</accession>
<feature type="domain" description="PH" evidence="11">
    <location>
        <begin position="27"/>
        <end position="145"/>
    </location>
</feature>
<dbReference type="PANTHER" id="PTHR10614:SF7">
    <property type="entry name" value="INSULIN RECEPTOR SUBSTRATE 2"/>
    <property type="match status" value="1"/>
</dbReference>
<dbReference type="PROSITE" id="PS50003">
    <property type="entry name" value="PH_DOMAIN"/>
    <property type="match status" value="1"/>
</dbReference>
<evidence type="ECO:0000256" key="6">
    <source>
        <dbReference type="ARBA" id="ARBA00022843"/>
    </source>
</evidence>
<keyword evidence="3" id="KW-0963">Cytoplasm</keyword>
<evidence type="ECO:0000259" key="11">
    <source>
        <dbReference type="PROSITE" id="PS50003"/>
    </source>
</evidence>
<dbReference type="GO" id="GO:0008286">
    <property type="term" value="P:insulin receptor signaling pathway"/>
    <property type="evidence" value="ECO:0007669"/>
    <property type="project" value="InterPro"/>
</dbReference>
<dbReference type="SMART" id="SM00233">
    <property type="entry name" value="PH"/>
    <property type="match status" value="1"/>
</dbReference>
<feature type="region of interest" description="Disordered" evidence="10">
    <location>
        <begin position="1132"/>
        <end position="1252"/>
    </location>
</feature>
<feature type="compositionally biased region" description="Low complexity" evidence="10">
    <location>
        <begin position="442"/>
        <end position="460"/>
    </location>
</feature>
<feature type="compositionally biased region" description="Low complexity" evidence="10">
    <location>
        <begin position="1223"/>
        <end position="1234"/>
    </location>
</feature>
<comment type="caution">
    <text evidence="13">The sequence shown here is derived from an EMBL/GenBank/DDBJ whole genome shotgun (WGS) entry which is preliminary data.</text>
</comment>
<dbReference type="EMBL" id="RWIC01000007">
    <property type="protein sequence ID" value="TKC53324.1"/>
    <property type="molecule type" value="Genomic_DNA"/>
</dbReference>
<evidence type="ECO:0000256" key="2">
    <source>
        <dbReference type="ARBA" id="ARBA00022481"/>
    </source>
</evidence>
<name>A0A4U1FTF1_MONMO</name>
<keyword evidence="5" id="KW-0597">Phosphoprotein</keyword>
<keyword evidence="6" id="KW-0832">Ubl conjugation</keyword>
<organism evidence="13 14">
    <name type="scientific">Monodon monoceros</name>
    <name type="common">Narwhal</name>
    <name type="synonym">Ceratodon monodon</name>
    <dbReference type="NCBI Taxonomy" id="40151"/>
    <lineage>
        <taxon>Eukaryota</taxon>
        <taxon>Metazoa</taxon>
        <taxon>Chordata</taxon>
        <taxon>Craniata</taxon>
        <taxon>Vertebrata</taxon>
        <taxon>Euteleostomi</taxon>
        <taxon>Mammalia</taxon>
        <taxon>Eutheria</taxon>
        <taxon>Laurasiatheria</taxon>
        <taxon>Artiodactyla</taxon>
        <taxon>Whippomorpha</taxon>
        <taxon>Cetacea</taxon>
        <taxon>Odontoceti</taxon>
        <taxon>Monodontidae</taxon>
        <taxon>Monodon</taxon>
    </lineage>
</organism>
<dbReference type="SUPFAM" id="SSF50729">
    <property type="entry name" value="PH domain-like"/>
    <property type="match status" value="2"/>
</dbReference>
<feature type="region of interest" description="Disordered" evidence="10">
    <location>
        <begin position="1"/>
        <end position="28"/>
    </location>
</feature>
<feature type="compositionally biased region" description="Low complexity" evidence="10">
    <location>
        <begin position="704"/>
        <end position="718"/>
    </location>
</feature>
<gene>
    <name evidence="13" type="ORF">EI555_017906</name>
</gene>
<comment type="subunit">
    <text evidence="8">Interacts with PHIP. Interacts with SH2B1; this interaction enhances leptin-induced activation of the PI3-kinase pathway. Interacts with GRB2. Interacts with PIK3R1. Interacts with DVL2; this interaction promotes the Wnt/beta-catenin signaling pathway.</text>
</comment>
<feature type="domain" description="IRS-type PTB" evidence="12">
    <location>
        <begin position="200"/>
        <end position="304"/>
    </location>
</feature>
<evidence type="ECO:0000256" key="10">
    <source>
        <dbReference type="SAM" id="MobiDB-lite"/>
    </source>
</evidence>
<keyword evidence="4" id="KW-1017">Isopeptide bond</keyword>
<feature type="compositionally biased region" description="Gly residues" evidence="10">
    <location>
        <begin position="1"/>
        <end position="12"/>
    </location>
</feature>
<evidence type="ECO:0000256" key="4">
    <source>
        <dbReference type="ARBA" id="ARBA00022499"/>
    </source>
</evidence>
<dbReference type="GO" id="GO:0035591">
    <property type="term" value="F:signaling adaptor activity"/>
    <property type="evidence" value="ECO:0007669"/>
    <property type="project" value="UniProtKB-ARBA"/>
</dbReference>
<evidence type="ECO:0000313" key="13">
    <source>
        <dbReference type="EMBL" id="TKC53324.1"/>
    </source>
</evidence>
<evidence type="ECO:0000256" key="8">
    <source>
        <dbReference type="ARBA" id="ARBA00063477"/>
    </source>
</evidence>
<feature type="compositionally biased region" description="Pro residues" evidence="10">
    <location>
        <begin position="1211"/>
        <end position="1222"/>
    </location>
</feature>
<dbReference type="GO" id="GO:0005829">
    <property type="term" value="C:cytosol"/>
    <property type="evidence" value="ECO:0007669"/>
    <property type="project" value="UniProtKB-SubCell"/>
</dbReference>
<dbReference type="PROSITE" id="PS51064">
    <property type="entry name" value="IRS_PTB"/>
    <property type="match status" value="1"/>
</dbReference>
<feature type="compositionally biased region" description="Gly residues" evidence="10">
    <location>
        <begin position="1197"/>
        <end position="1208"/>
    </location>
</feature>
<feature type="compositionally biased region" description="Low complexity" evidence="10">
    <location>
        <begin position="963"/>
        <end position="982"/>
    </location>
</feature>
<feature type="compositionally biased region" description="Pro residues" evidence="10">
    <location>
        <begin position="1044"/>
        <end position="1064"/>
    </location>
</feature>
<dbReference type="FunFam" id="2.30.29.30:FF:000029">
    <property type="entry name" value="Insulin receptor substrate 1"/>
    <property type="match status" value="1"/>
</dbReference>
<feature type="compositionally biased region" description="Low complexity" evidence="10">
    <location>
        <begin position="1160"/>
        <end position="1175"/>
    </location>
</feature>
<feature type="region of interest" description="Disordered" evidence="10">
    <location>
        <begin position="378"/>
        <end position="508"/>
    </location>
</feature>
<proteinExistence type="predicted"/>
<protein>
    <recommendedName>
        <fullName evidence="9">Insulin receptor substrate 2</fullName>
    </recommendedName>
</protein>